<dbReference type="PROSITE" id="PS50995">
    <property type="entry name" value="HTH_MARR_2"/>
    <property type="match status" value="1"/>
</dbReference>
<dbReference type="RefSeq" id="WP_127017187.1">
    <property type="nucleotide sequence ID" value="NZ_CP016379.1"/>
</dbReference>
<protein>
    <recommendedName>
        <fullName evidence="4">HTH marR-type domain-containing protein</fullName>
    </recommendedName>
</protein>
<evidence type="ECO:0000256" key="2">
    <source>
        <dbReference type="ARBA" id="ARBA00023125"/>
    </source>
</evidence>
<dbReference type="InterPro" id="IPR023187">
    <property type="entry name" value="Tscrpt_reg_MarR-type_CS"/>
</dbReference>
<name>A0A3S9SZY0_9FIRM</name>
<dbReference type="PANTHER" id="PTHR42756:SF1">
    <property type="entry name" value="TRANSCRIPTIONAL REPRESSOR OF EMRAB OPERON"/>
    <property type="match status" value="1"/>
</dbReference>
<accession>A0A3S9SZY0</accession>
<organism evidence="5 6">
    <name type="scientific">Anoxybacter fermentans</name>
    <dbReference type="NCBI Taxonomy" id="1323375"/>
    <lineage>
        <taxon>Bacteria</taxon>
        <taxon>Bacillati</taxon>
        <taxon>Bacillota</taxon>
        <taxon>Clostridia</taxon>
        <taxon>Halanaerobiales</taxon>
        <taxon>Anoxybacter</taxon>
    </lineage>
</organism>
<reference evidence="5 6" key="1">
    <citation type="submission" date="2016-07" db="EMBL/GenBank/DDBJ databases">
        <title>Genome and transcriptome analysis of iron-reducing fermentative bacteria Anoxybacter fermentans.</title>
        <authorList>
            <person name="Zeng X."/>
            <person name="Shao Z."/>
        </authorList>
    </citation>
    <scope>NUCLEOTIDE SEQUENCE [LARGE SCALE GENOMIC DNA]</scope>
    <source>
        <strain evidence="5 6">DY22613</strain>
    </source>
</reference>
<evidence type="ECO:0000256" key="1">
    <source>
        <dbReference type="ARBA" id="ARBA00023015"/>
    </source>
</evidence>
<dbReference type="Pfam" id="PF01047">
    <property type="entry name" value="MarR"/>
    <property type="match status" value="1"/>
</dbReference>
<evidence type="ECO:0000313" key="6">
    <source>
        <dbReference type="Proteomes" id="UP000267250"/>
    </source>
</evidence>
<evidence type="ECO:0000313" key="5">
    <source>
        <dbReference type="EMBL" id="AZR73837.1"/>
    </source>
</evidence>
<dbReference type="Proteomes" id="UP000267250">
    <property type="component" value="Chromosome"/>
</dbReference>
<dbReference type="InterPro" id="IPR036388">
    <property type="entry name" value="WH-like_DNA-bd_sf"/>
</dbReference>
<dbReference type="SUPFAM" id="SSF46785">
    <property type="entry name" value="Winged helix' DNA-binding domain"/>
    <property type="match status" value="1"/>
</dbReference>
<evidence type="ECO:0000259" key="4">
    <source>
        <dbReference type="PROSITE" id="PS50995"/>
    </source>
</evidence>
<dbReference type="PANTHER" id="PTHR42756">
    <property type="entry name" value="TRANSCRIPTIONAL REGULATOR, MARR"/>
    <property type="match status" value="1"/>
</dbReference>
<sequence>MSNELKRTAAEIEDLIRKIARIMNKRLRDSLKESAITPPQFFALVNIYREEGITIGELCDQMFLACSTVSGLIDRLEKVELVERYRDEEDRRVVRLKLTKKGRICTETILEKRREKFEKDLEMIEMERQHELIDNLNLLLQIMTDAESEKIND</sequence>
<keyword evidence="6" id="KW-1185">Reference proteome</keyword>
<keyword evidence="3" id="KW-0804">Transcription</keyword>
<dbReference type="InterPro" id="IPR036390">
    <property type="entry name" value="WH_DNA-bd_sf"/>
</dbReference>
<dbReference type="EMBL" id="CP016379">
    <property type="protein sequence ID" value="AZR73837.1"/>
    <property type="molecule type" value="Genomic_DNA"/>
</dbReference>
<dbReference type="GO" id="GO:0003700">
    <property type="term" value="F:DNA-binding transcription factor activity"/>
    <property type="evidence" value="ECO:0007669"/>
    <property type="project" value="InterPro"/>
</dbReference>
<dbReference type="Gene3D" id="1.10.10.10">
    <property type="entry name" value="Winged helix-like DNA-binding domain superfamily/Winged helix DNA-binding domain"/>
    <property type="match status" value="1"/>
</dbReference>
<gene>
    <name evidence="5" type="ORF">BBF96_10830</name>
</gene>
<dbReference type="AlphaFoldDB" id="A0A3S9SZY0"/>
<evidence type="ECO:0000256" key="3">
    <source>
        <dbReference type="ARBA" id="ARBA00023163"/>
    </source>
</evidence>
<proteinExistence type="predicted"/>
<keyword evidence="1" id="KW-0805">Transcription regulation</keyword>
<dbReference type="InterPro" id="IPR000835">
    <property type="entry name" value="HTH_MarR-typ"/>
</dbReference>
<dbReference type="PROSITE" id="PS01117">
    <property type="entry name" value="HTH_MARR_1"/>
    <property type="match status" value="1"/>
</dbReference>
<dbReference type="SMART" id="SM00347">
    <property type="entry name" value="HTH_MARR"/>
    <property type="match status" value="1"/>
</dbReference>
<feature type="domain" description="HTH marR-type" evidence="4">
    <location>
        <begin position="9"/>
        <end position="144"/>
    </location>
</feature>
<keyword evidence="2" id="KW-0238">DNA-binding</keyword>
<dbReference type="GO" id="GO:0003677">
    <property type="term" value="F:DNA binding"/>
    <property type="evidence" value="ECO:0007669"/>
    <property type="project" value="UniProtKB-KW"/>
</dbReference>
<dbReference type="OrthoDB" id="9790052at2"/>
<dbReference type="KEGG" id="aft:BBF96_10830"/>